<evidence type="ECO:0000313" key="2">
    <source>
        <dbReference type="EMBL" id="VDC33319.1"/>
    </source>
</evidence>
<accession>A0A3P5XNQ4</accession>
<dbReference type="Proteomes" id="UP000277498">
    <property type="component" value="Unassembled WGS sequence"/>
</dbReference>
<evidence type="ECO:0000256" key="1">
    <source>
        <dbReference type="SAM" id="MobiDB-lite"/>
    </source>
</evidence>
<protein>
    <submittedName>
        <fullName evidence="2">Uncharacterized protein</fullName>
    </submittedName>
</protein>
<dbReference type="AlphaFoldDB" id="A0A3P5XNQ4"/>
<feature type="region of interest" description="Disordered" evidence="1">
    <location>
        <begin position="91"/>
        <end position="146"/>
    </location>
</feature>
<evidence type="ECO:0000313" key="3">
    <source>
        <dbReference type="Proteomes" id="UP000277498"/>
    </source>
</evidence>
<sequence>MPPKLPEAALAGQDRFLKENAPITARITRIKARPWEPDAIMLFTMMPGGCSAIRPLRAAGVSSMSLAGPGIDGSDWLSAVPDLSDFFTPVQGPVCGDDPNPGVTGAGLPRNTPVRRCEDRGPFQSGRARRHHLNRRRGGGTGEDEG</sequence>
<name>A0A3P5XNQ4_9RHOB</name>
<gene>
    <name evidence="2" type="ORF">XINFAN_03767</name>
</gene>
<organism evidence="2 3">
    <name type="scientific">Pseudogemmobacter humi</name>
    <dbReference type="NCBI Taxonomy" id="2483812"/>
    <lineage>
        <taxon>Bacteria</taxon>
        <taxon>Pseudomonadati</taxon>
        <taxon>Pseudomonadota</taxon>
        <taxon>Alphaproteobacteria</taxon>
        <taxon>Rhodobacterales</taxon>
        <taxon>Paracoccaceae</taxon>
        <taxon>Pseudogemmobacter</taxon>
    </lineage>
</organism>
<dbReference type="EMBL" id="UXAW01000113">
    <property type="protein sequence ID" value="VDC33319.1"/>
    <property type="molecule type" value="Genomic_DNA"/>
</dbReference>
<keyword evidence="3" id="KW-1185">Reference proteome</keyword>
<proteinExistence type="predicted"/>
<reference evidence="2 3" key="1">
    <citation type="submission" date="2018-11" db="EMBL/GenBank/DDBJ databases">
        <authorList>
            <person name="Criscuolo A."/>
        </authorList>
    </citation>
    <scope>NUCLEOTIDE SEQUENCE [LARGE SCALE GENOMIC DNA]</scope>
    <source>
        <strain evidence="2">ACIP111625</strain>
    </source>
</reference>
<feature type="compositionally biased region" description="Basic residues" evidence="1">
    <location>
        <begin position="127"/>
        <end position="138"/>
    </location>
</feature>